<keyword evidence="19" id="KW-1185">Reference proteome</keyword>
<dbReference type="EC" id="2.3.2.27" evidence="4"/>
<keyword evidence="6 16" id="KW-0812">Transmembrane</keyword>
<dbReference type="CDD" id="cd16461">
    <property type="entry name" value="RING-H2_EL5-like"/>
    <property type="match status" value="1"/>
</dbReference>
<keyword evidence="12 16" id="KW-1133">Transmembrane helix</keyword>
<evidence type="ECO:0000256" key="6">
    <source>
        <dbReference type="ARBA" id="ARBA00022692"/>
    </source>
</evidence>
<keyword evidence="7" id="KW-0479">Metal-binding</keyword>
<keyword evidence="10" id="KW-0833">Ubl conjugation pathway</keyword>
<evidence type="ECO:0000256" key="16">
    <source>
        <dbReference type="SAM" id="Phobius"/>
    </source>
</evidence>
<feature type="transmembrane region" description="Helical" evidence="16">
    <location>
        <begin position="48"/>
        <end position="69"/>
    </location>
</feature>
<comment type="similarity">
    <text evidence="14">Belongs to the RING-type zinc finger family. ATL subfamily.</text>
</comment>
<reference evidence="18 19" key="1">
    <citation type="journal article" date="2023" name="Hortic Res">
        <title>Pangenome of water caltrop reveals structural variations and asymmetric subgenome divergence after allopolyploidization.</title>
        <authorList>
            <person name="Zhang X."/>
            <person name="Chen Y."/>
            <person name="Wang L."/>
            <person name="Yuan Y."/>
            <person name="Fang M."/>
            <person name="Shi L."/>
            <person name="Lu R."/>
            <person name="Comes H.P."/>
            <person name="Ma Y."/>
            <person name="Chen Y."/>
            <person name="Huang G."/>
            <person name="Zhou Y."/>
            <person name="Zheng Z."/>
            <person name="Qiu Y."/>
        </authorList>
    </citation>
    <scope>NUCLEOTIDE SEQUENCE [LARGE SCALE GENOMIC DNA]</scope>
    <source>
        <strain evidence="18">F231</strain>
    </source>
</reference>
<comment type="pathway">
    <text evidence="3">Protein modification; protein ubiquitination.</text>
</comment>
<organism evidence="18 19">
    <name type="scientific">Trapa natans</name>
    <name type="common">Water chestnut</name>
    <dbReference type="NCBI Taxonomy" id="22666"/>
    <lineage>
        <taxon>Eukaryota</taxon>
        <taxon>Viridiplantae</taxon>
        <taxon>Streptophyta</taxon>
        <taxon>Embryophyta</taxon>
        <taxon>Tracheophyta</taxon>
        <taxon>Spermatophyta</taxon>
        <taxon>Magnoliopsida</taxon>
        <taxon>eudicotyledons</taxon>
        <taxon>Gunneridae</taxon>
        <taxon>Pentapetalae</taxon>
        <taxon>rosids</taxon>
        <taxon>malvids</taxon>
        <taxon>Myrtales</taxon>
        <taxon>Lythraceae</taxon>
        <taxon>Trapa</taxon>
    </lineage>
</organism>
<evidence type="ECO:0000256" key="13">
    <source>
        <dbReference type="ARBA" id="ARBA00023136"/>
    </source>
</evidence>
<comment type="subcellular location">
    <subcellularLocation>
        <location evidence="2">Membrane</location>
        <topology evidence="2">Single-pass membrane protein</topology>
    </subcellularLocation>
</comment>
<keyword evidence="5" id="KW-0808">Transferase</keyword>
<gene>
    <name evidence="18" type="ORF">SAY86_030152</name>
</gene>
<evidence type="ECO:0000259" key="17">
    <source>
        <dbReference type="PROSITE" id="PS50089"/>
    </source>
</evidence>
<dbReference type="PANTHER" id="PTHR46539:SF1">
    <property type="entry name" value="E3 UBIQUITIN-PROTEIN LIGASE ATL42"/>
    <property type="match status" value="1"/>
</dbReference>
<evidence type="ECO:0000256" key="12">
    <source>
        <dbReference type="ARBA" id="ARBA00022989"/>
    </source>
</evidence>
<comment type="caution">
    <text evidence="18">The sequence shown here is derived from an EMBL/GenBank/DDBJ whole genome shotgun (WGS) entry which is preliminary data.</text>
</comment>
<name>A0AAN7MML5_TRANT</name>
<accession>A0AAN7MML5</accession>
<evidence type="ECO:0000256" key="15">
    <source>
        <dbReference type="PROSITE-ProRule" id="PRU00175"/>
    </source>
</evidence>
<feature type="transmembrane region" description="Helical" evidence="16">
    <location>
        <begin position="6"/>
        <end position="27"/>
    </location>
</feature>
<dbReference type="Gene3D" id="3.30.40.10">
    <property type="entry name" value="Zinc/RING finger domain, C3HC4 (zinc finger)"/>
    <property type="match status" value="1"/>
</dbReference>
<evidence type="ECO:0000313" key="19">
    <source>
        <dbReference type="Proteomes" id="UP001346149"/>
    </source>
</evidence>
<evidence type="ECO:0000256" key="7">
    <source>
        <dbReference type="ARBA" id="ARBA00022723"/>
    </source>
</evidence>
<dbReference type="SUPFAM" id="SSF57850">
    <property type="entry name" value="RING/U-box"/>
    <property type="match status" value="1"/>
</dbReference>
<evidence type="ECO:0000256" key="8">
    <source>
        <dbReference type="ARBA" id="ARBA00022729"/>
    </source>
</evidence>
<dbReference type="PANTHER" id="PTHR46539">
    <property type="entry name" value="E3 UBIQUITIN-PROTEIN LIGASE ATL42"/>
    <property type="match status" value="1"/>
</dbReference>
<dbReference type="SMART" id="SM00184">
    <property type="entry name" value="RING"/>
    <property type="match status" value="1"/>
</dbReference>
<dbReference type="FunFam" id="3.30.40.10:FF:000285">
    <property type="entry name" value="RING-H2 finger protein ATL43"/>
    <property type="match status" value="1"/>
</dbReference>
<dbReference type="GO" id="GO:0016020">
    <property type="term" value="C:membrane"/>
    <property type="evidence" value="ECO:0007669"/>
    <property type="project" value="UniProtKB-SubCell"/>
</dbReference>
<dbReference type="EMBL" id="JAXQNO010000005">
    <property type="protein sequence ID" value="KAK4797826.1"/>
    <property type="molecule type" value="Genomic_DNA"/>
</dbReference>
<proteinExistence type="inferred from homology"/>
<dbReference type="GO" id="GO:0008270">
    <property type="term" value="F:zinc ion binding"/>
    <property type="evidence" value="ECO:0007669"/>
    <property type="project" value="UniProtKB-KW"/>
</dbReference>
<dbReference type="InterPro" id="IPR001841">
    <property type="entry name" value="Znf_RING"/>
</dbReference>
<evidence type="ECO:0000256" key="1">
    <source>
        <dbReference type="ARBA" id="ARBA00000900"/>
    </source>
</evidence>
<dbReference type="GO" id="GO:0061630">
    <property type="term" value="F:ubiquitin protein ligase activity"/>
    <property type="evidence" value="ECO:0007669"/>
    <property type="project" value="UniProtKB-EC"/>
</dbReference>
<evidence type="ECO:0000256" key="4">
    <source>
        <dbReference type="ARBA" id="ARBA00012483"/>
    </source>
</evidence>
<evidence type="ECO:0000256" key="2">
    <source>
        <dbReference type="ARBA" id="ARBA00004167"/>
    </source>
</evidence>
<evidence type="ECO:0000313" key="18">
    <source>
        <dbReference type="EMBL" id="KAK4797826.1"/>
    </source>
</evidence>
<evidence type="ECO:0000256" key="10">
    <source>
        <dbReference type="ARBA" id="ARBA00022786"/>
    </source>
</evidence>
<dbReference type="InterPro" id="IPR013083">
    <property type="entry name" value="Znf_RING/FYVE/PHD"/>
</dbReference>
<feature type="domain" description="RING-type" evidence="17">
    <location>
        <begin position="124"/>
        <end position="166"/>
    </location>
</feature>
<evidence type="ECO:0000256" key="3">
    <source>
        <dbReference type="ARBA" id="ARBA00004906"/>
    </source>
</evidence>
<comment type="catalytic activity">
    <reaction evidence="1">
        <text>S-ubiquitinyl-[E2 ubiquitin-conjugating enzyme]-L-cysteine + [acceptor protein]-L-lysine = [E2 ubiquitin-conjugating enzyme]-L-cysteine + N(6)-ubiquitinyl-[acceptor protein]-L-lysine.</text>
        <dbReference type="EC" id="2.3.2.27"/>
    </reaction>
</comment>
<evidence type="ECO:0000256" key="11">
    <source>
        <dbReference type="ARBA" id="ARBA00022833"/>
    </source>
</evidence>
<dbReference type="Proteomes" id="UP001346149">
    <property type="component" value="Unassembled WGS sequence"/>
</dbReference>
<evidence type="ECO:0000256" key="5">
    <source>
        <dbReference type="ARBA" id="ARBA00022679"/>
    </source>
</evidence>
<dbReference type="AlphaFoldDB" id="A0AAN7MML5"/>
<sequence>MKKKVGVLPFVIIVVPVLILLASFAEVAMSQDKQDISGEVIHPIRPSATVVIVMLSIIFCLFFLVLAYVKLCHVRDPPNGSAGDQSWMNFRQDPRLSGVDRKIVESLPFFRFSSLRGSREGLECSVCLSQFDDSDILRLLPDCNHAFHVSCIDRWLSGHSSCPLCRKKLEAKELSRISTRNPSNLSVPEDLNTDNLELYIQREDGGYTAGSSFQLVEYSDTAADSMIEEGGEVSLHRFKHKIIVSDSAVVKSRWSDVNSSDLLLLSSEMIGESSRRGLEGCSGFGDKSAEKRSMSEITNLSRFALSGKMMTESYNKETTSTGEDERVKRLWVLIARRTVCWLAGRERSSGGLVDDKFRTLKVCDP</sequence>
<keyword evidence="11" id="KW-0862">Zinc</keyword>
<dbReference type="Pfam" id="PF13639">
    <property type="entry name" value="zf-RING_2"/>
    <property type="match status" value="1"/>
</dbReference>
<evidence type="ECO:0000256" key="9">
    <source>
        <dbReference type="ARBA" id="ARBA00022771"/>
    </source>
</evidence>
<keyword evidence="9 15" id="KW-0863">Zinc-finger</keyword>
<keyword evidence="13 16" id="KW-0472">Membrane</keyword>
<evidence type="ECO:0000256" key="14">
    <source>
        <dbReference type="ARBA" id="ARBA00024209"/>
    </source>
</evidence>
<protein>
    <recommendedName>
        <fullName evidence="4">RING-type E3 ubiquitin transferase</fullName>
        <ecNumber evidence="4">2.3.2.27</ecNumber>
    </recommendedName>
</protein>
<dbReference type="PROSITE" id="PS50089">
    <property type="entry name" value="ZF_RING_2"/>
    <property type="match status" value="1"/>
</dbReference>
<keyword evidence="8" id="KW-0732">Signal</keyword>